<reference evidence="2 3" key="1">
    <citation type="submission" date="2017-10" db="EMBL/GenBank/DDBJ databases">
        <title>Draft genome of Longibacter Salinarum.</title>
        <authorList>
            <person name="Goh K.M."/>
            <person name="Shamsir M.S."/>
            <person name="Lim S.W."/>
        </authorList>
    </citation>
    <scope>NUCLEOTIDE SEQUENCE [LARGE SCALE GENOMIC DNA]</scope>
    <source>
        <strain evidence="2 3">KCTC 52045</strain>
    </source>
</reference>
<dbReference type="RefSeq" id="WP_098073860.1">
    <property type="nucleotide sequence ID" value="NZ_PDEQ01000001.1"/>
</dbReference>
<dbReference type="EMBL" id="PDEQ01000001">
    <property type="protein sequence ID" value="PEN14961.1"/>
    <property type="molecule type" value="Genomic_DNA"/>
</dbReference>
<dbReference type="PANTHER" id="PTHR30289">
    <property type="entry name" value="UNCHARACTERIZED PROTEIN YBCL-RELATED"/>
    <property type="match status" value="1"/>
</dbReference>
<dbReference type="InterPro" id="IPR005247">
    <property type="entry name" value="YbhB_YbcL/LppC-like"/>
</dbReference>
<evidence type="ECO:0000313" key="3">
    <source>
        <dbReference type="Proteomes" id="UP000220102"/>
    </source>
</evidence>
<evidence type="ECO:0000256" key="1">
    <source>
        <dbReference type="SAM" id="MobiDB-lite"/>
    </source>
</evidence>
<dbReference type="Proteomes" id="UP000220102">
    <property type="component" value="Unassembled WGS sequence"/>
</dbReference>
<comment type="caution">
    <text evidence="2">The sequence shown here is derived from an EMBL/GenBank/DDBJ whole genome shotgun (WGS) entry which is preliminary data.</text>
</comment>
<dbReference type="CDD" id="cd00865">
    <property type="entry name" value="PEBP_bact_arch"/>
    <property type="match status" value="1"/>
</dbReference>
<organism evidence="2 3">
    <name type="scientific">Longibacter salinarum</name>
    <dbReference type="NCBI Taxonomy" id="1850348"/>
    <lineage>
        <taxon>Bacteria</taxon>
        <taxon>Pseudomonadati</taxon>
        <taxon>Rhodothermota</taxon>
        <taxon>Rhodothermia</taxon>
        <taxon>Rhodothermales</taxon>
        <taxon>Salisaetaceae</taxon>
        <taxon>Longibacter</taxon>
    </lineage>
</organism>
<feature type="region of interest" description="Disordered" evidence="1">
    <location>
        <begin position="82"/>
        <end position="109"/>
    </location>
</feature>
<dbReference type="PANTHER" id="PTHR30289:SF1">
    <property type="entry name" value="PEBP (PHOSPHATIDYLETHANOLAMINE-BINDING PROTEIN) FAMILY PROTEIN"/>
    <property type="match status" value="1"/>
</dbReference>
<accession>A0A2A8D251</accession>
<dbReference type="Gene3D" id="3.90.280.10">
    <property type="entry name" value="PEBP-like"/>
    <property type="match status" value="1"/>
</dbReference>
<dbReference type="SUPFAM" id="SSF49777">
    <property type="entry name" value="PEBP-like"/>
    <property type="match status" value="1"/>
</dbReference>
<dbReference type="InterPro" id="IPR008914">
    <property type="entry name" value="PEBP"/>
</dbReference>
<dbReference type="OrthoDB" id="9797506at2"/>
<protein>
    <submittedName>
        <fullName evidence="2">YbhB/YbcL family Raf kinase inhibitor-like protein</fullName>
    </submittedName>
</protein>
<proteinExistence type="predicted"/>
<dbReference type="InterPro" id="IPR036610">
    <property type="entry name" value="PEBP-like_sf"/>
</dbReference>
<evidence type="ECO:0000313" key="2">
    <source>
        <dbReference type="EMBL" id="PEN14961.1"/>
    </source>
</evidence>
<dbReference type="Pfam" id="PF01161">
    <property type="entry name" value="PBP"/>
    <property type="match status" value="1"/>
</dbReference>
<dbReference type="AlphaFoldDB" id="A0A2A8D251"/>
<dbReference type="NCBIfam" id="TIGR00481">
    <property type="entry name" value="YbhB/YbcL family Raf kinase inhibitor-like protein"/>
    <property type="match status" value="1"/>
</dbReference>
<keyword evidence="3" id="KW-1185">Reference proteome</keyword>
<gene>
    <name evidence="2" type="ORF">CRI94_01320</name>
</gene>
<name>A0A2A8D251_9BACT</name>
<sequence>MPAPFKFTTTPFADGDSMHRDFTCEGSNVSPALEWNGVPDGTKSQTLILEDPDAPRRTFTHWVLFNVPGDTTRLPRGLDVKTAFPKSDPAPREGRNDFGNVGYGGPCPPPGDGPHRYIFRLFAVDTTLELDEGVSNDAVMQAMDGHILAEAERTGTYER</sequence>